<comment type="caution">
    <text evidence="1">The sequence shown here is derived from an EMBL/GenBank/DDBJ whole genome shotgun (WGS) entry which is preliminary data.</text>
</comment>
<proteinExistence type="predicted"/>
<evidence type="ECO:0000313" key="1">
    <source>
        <dbReference type="EMBL" id="KPV45539.1"/>
    </source>
</evidence>
<evidence type="ECO:0000313" key="2">
    <source>
        <dbReference type="Proteomes" id="UP000050482"/>
    </source>
</evidence>
<protein>
    <submittedName>
        <fullName evidence="1">Uncharacterized protein</fullName>
    </submittedName>
</protein>
<dbReference type="OrthoDB" id="4774735at2"/>
<name>A0A0P9F2E7_9BACL</name>
<reference evidence="1 2" key="1">
    <citation type="submission" date="2015-09" db="EMBL/GenBank/DDBJ databases">
        <title>Draft genome sequence of Alicyclobacillus ferrooxydans DSM 22381.</title>
        <authorList>
            <person name="Hemp J."/>
        </authorList>
    </citation>
    <scope>NUCLEOTIDE SEQUENCE [LARGE SCALE GENOMIC DNA]</scope>
    <source>
        <strain evidence="1 2">TC-34</strain>
    </source>
</reference>
<sequence>MSKLTLKVNLSPLEALAKVTEVMGVDLVHEEQHKLDGGLEIGTLIFEKYYMRVKNRIALIVIADNFQGSTEIRAIATASSEGIIFNFDWGAGDSFLRELEGILEPYVTHAEWVD</sequence>
<dbReference type="Pfam" id="PF19524">
    <property type="entry name" value="DUF6054"/>
    <property type="match status" value="1"/>
</dbReference>
<organism evidence="1 2">
    <name type="scientific">Alicyclobacillus ferrooxydans</name>
    <dbReference type="NCBI Taxonomy" id="471514"/>
    <lineage>
        <taxon>Bacteria</taxon>
        <taxon>Bacillati</taxon>
        <taxon>Bacillota</taxon>
        <taxon>Bacilli</taxon>
        <taxon>Bacillales</taxon>
        <taxon>Alicyclobacillaceae</taxon>
        <taxon>Alicyclobacillus</taxon>
    </lineage>
</organism>
<dbReference type="InterPro" id="IPR046117">
    <property type="entry name" value="DUF6054"/>
</dbReference>
<dbReference type="STRING" id="471514.AN477_00900"/>
<gene>
    <name evidence="1" type="ORF">AN477_00900</name>
</gene>
<dbReference type="Proteomes" id="UP000050482">
    <property type="component" value="Unassembled WGS sequence"/>
</dbReference>
<dbReference type="RefSeq" id="WP_054967300.1">
    <property type="nucleotide sequence ID" value="NZ_LJCO01000008.1"/>
</dbReference>
<dbReference type="EMBL" id="LJCO01000008">
    <property type="protein sequence ID" value="KPV45539.1"/>
    <property type="molecule type" value="Genomic_DNA"/>
</dbReference>
<accession>A0A0P9F2E7</accession>
<dbReference type="PATRIC" id="fig|471514.4.peg.158"/>
<dbReference type="AlphaFoldDB" id="A0A0P9F2E7"/>
<keyword evidence="2" id="KW-1185">Reference proteome</keyword>